<feature type="compositionally biased region" description="Basic and acidic residues" evidence="1">
    <location>
        <begin position="703"/>
        <end position="718"/>
    </location>
</feature>
<dbReference type="CTD" id="127254"/>
<reference evidence="4" key="1">
    <citation type="submission" date="2025-08" db="UniProtKB">
        <authorList>
            <consortium name="RefSeq"/>
        </authorList>
    </citation>
    <scope>IDENTIFICATION</scope>
    <source>
        <tissue evidence="4">Spleen</tissue>
    </source>
</reference>
<gene>
    <name evidence="4" type="primary">LOC102816137</name>
</gene>
<feature type="region of interest" description="Disordered" evidence="1">
    <location>
        <begin position="1473"/>
        <end position="1522"/>
    </location>
</feature>
<dbReference type="OrthoDB" id="120976at2759"/>
<feature type="compositionally biased region" description="Basic and acidic residues" evidence="1">
    <location>
        <begin position="840"/>
        <end position="849"/>
    </location>
</feature>
<protein>
    <submittedName>
        <fullName evidence="4">Uncharacterized protein C1orf173 homolog</fullName>
    </submittedName>
</protein>
<dbReference type="PANTHER" id="PTHR23034:SF2">
    <property type="entry name" value="GLUTAMATE-RICH PROTEIN 3"/>
    <property type="match status" value="1"/>
</dbReference>
<name>A0A9B0WDJ6_CHRAS</name>
<feature type="compositionally biased region" description="Basic and acidic residues" evidence="1">
    <location>
        <begin position="794"/>
        <end position="808"/>
    </location>
</feature>
<feature type="compositionally biased region" description="Acidic residues" evidence="1">
    <location>
        <begin position="1148"/>
        <end position="1157"/>
    </location>
</feature>
<feature type="compositionally biased region" description="Basic and acidic residues" evidence="1">
    <location>
        <begin position="682"/>
        <end position="693"/>
    </location>
</feature>
<sequence>MEGRLCTLGYVVTTEKALQTVGGRRASRLQQTLESTSLAQRMSVKRVYLAARGENSHALVQQASGEPVHQSNSPGCLQVSSYIGAQKKRWKVDFHFQLTQTLFQQRLCFSLSNRRLWILSAGGGLGDGGPAQVSGAPRPQCGATPQAPLLRRQRTQGPKHPPSTPAAGSKRDPAKMSHSHPAGLLAAYNSLTDKHLAGYFNNTRIRRQLLRSGLITRNGRILSEKEYKLNIMKRDHQKYIRDCLAQAIFHKVLDMERYHQLEIKNKLETLAKKERVQRFKGEPTRRSIEHNISILSPHPPVGQKSKLGHTVLDEKGHSSPLTLTAPRPYTAPGNMQPPIRLQPLSSNRSAETVPKTSSGSRSKTSLLENEAPFPIGGKKAVMKFRNSMDNPQVTNRYQLPIINNYLMPIPLPPPPRDGKFTRENRTETWRRKRFRPTTVPNGLEPLFTRDSRRIHKASLHSNAAITMIYLGKSVHLSYDVSDFRDEIKVYQQHCGGENLCVYKGKLLEKETFQFISKRHHGFPFSLTFFLNGIQVNRLSSCCEYKHRKGSRLGGKRGYFGFVCVERSSPCYKCIIAMGLDKKTSSKTKKENAEKREELKKSEEKLRKDKQHMIITRRKEIQGGKTSAIFSAPEDAMGIREVRTAVEEMGRKQKPGQDIWEDDQENIFKYEYEEDFEADEEKQDEKANDKRQADDQMNGMSKSPSDDEKDKLDPEKEGETSSQKAPDAYDNVKDESDGYSESELEEDKQDRKTASSTSRSHPNSSYSEDNSSLEGRDAHTENSSEESARSSSSRELSENDEPGKSHLLIDKFLGIETQDQEIIKADKEIETVPTEENSDNVLKKKVEKRPQMIAEGISVKSKMQNSKTEKEKAESKLWERSPTKAKDGKAGPLGVEKEGGKDSLHLAAIVLLGAPNGNLVVKERAVIRLNKESMQVAPAMCTLEKKEAMEGDEVSQTRGADTIEKKGEAALWGDLEAEGVPFGEWKTITVTPTLAEEQFIVEREIPQDNVSGAGTAAEGDRHMGKENLNPTGKEADRDSASLNEEGASGEQDLMQTVPETDKAVSVGEQGSKNSTLRCRAGSLSSEYAEEAVTLREAAASLGKRKNEQGDAMSEEESERPDDTKNEQEVSTDLKNIEPLEEATSQKDNDSEEETLEEAEQTKEWKKVTGMETPLRFSVSVKAGVKQMSWEGSLVEGRKEDKKDVEWEKIGTETEFNREDDRKEMLSEELDATRERKKDEKPNPYLRETESEKEEVKRVDALKHEDALKDGNTFKEEEGETMKENRSEEETKAHTKEMVSDTEEEIPMKESELIKDTGLPREDSLKAREIAMFEALHGFGKPLEHRTAPSKEDGGERLTEVRETEHKGKAELLHTEKVTPSEDEGSQYEECVLRVPESELALKALVPEVTVTTRDEAEEFEAKTQDFLPYVEERDKEGSLQQHEGVGNMMMTQGDVSEGDSIMAGKFNEEAMREVMEEKKKEDGPGKGVMKNRSTEGVGNLTEGSVVAEADSNQGETAQVATEKREELADMEIAEGKTANRASSFSDVAGEEIWQRVEELIGKTSASERVGVEKIALLREEVPVVEDVKVTLIPDVGLGTLRKPSDLEEEVPQLGQDKEGKGEETTLLAGTMGMQEGMGSIDSGQESGISEALRLELPQQRGSELSRENLQAVNPDFTDTQEKQECTVQTKNETADVFLNHTKT</sequence>
<feature type="region of interest" description="Disordered" evidence="1">
    <location>
        <begin position="825"/>
        <end position="896"/>
    </location>
</feature>
<feature type="region of interest" description="Disordered" evidence="1">
    <location>
        <begin position="1339"/>
        <end position="1387"/>
    </location>
</feature>
<feature type="region of interest" description="Disordered" evidence="1">
    <location>
        <begin position="672"/>
        <end position="810"/>
    </location>
</feature>
<feature type="compositionally biased region" description="Basic and acidic residues" evidence="1">
    <location>
        <begin position="1158"/>
        <end position="1167"/>
    </location>
</feature>
<feature type="compositionally biased region" description="Basic and acidic residues" evidence="1">
    <location>
        <begin position="1210"/>
        <end position="1297"/>
    </location>
</feature>
<dbReference type="Proteomes" id="UP000504623">
    <property type="component" value="Unplaced"/>
</dbReference>
<feature type="domain" description="DUF4590" evidence="2">
    <location>
        <begin position="475"/>
        <end position="588"/>
    </location>
</feature>
<feature type="region of interest" description="Disordered" evidence="1">
    <location>
        <begin position="585"/>
        <end position="606"/>
    </location>
</feature>
<dbReference type="PANTHER" id="PTHR23034">
    <property type="entry name" value="GLUTAMATE-RICH PROTEIN 3"/>
    <property type="match status" value="1"/>
</dbReference>
<feature type="compositionally biased region" description="Polar residues" evidence="1">
    <location>
        <begin position="753"/>
        <end position="772"/>
    </location>
</feature>
<evidence type="ECO:0000259" key="2">
    <source>
        <dbReference type="Pfam" id="PF15257"/>
    </source>
</evidence>
<feature type="region of interest" description="Disordered" evidence="1">
    <location>
        <begin position="1210"/>
        <end position="1318"/>
    </location>
</feature>
<dbReference type="GeneID" id="102816137"/>
<keyword evidence="3" id="KW-1185">Reference proteome</keyword>
<feature type="region of interest" description="Disordered" evidence="1">
    <location>
        <begin position="1098"/>
        <end position="1170"/>
    </location>
</feature>
<proteinExistence type="predicted"/>
<feature type="compositionally biased region" description="Acidic residues" evidence="1">
    <location>
        <begin position="736"/>
        <end position="746"/>
    </location>
</feature>
<feature type="region of interest" description="Disordered" evidence="1">
    <location>
        <begin position="1004"/>
        <end position="1085"/>
    </location>
</feature>
<feature type="region of interest" description="Disordered" evidence="1">
    <location>
        <begin position="1597"/>
        <end position="1666"/>
    </location>
</feature>
<feature type="region of interest" description="Disordered" evidence="1">
    <location>
        <begin position="312"/>
        <end position="371"/>
    </location>
</feature>
<dbReference type="RefSeq" id="XP_006831152.1">
    <property type="nucleotide sequence ID" value="XM_006831089.1"/>
</dbReference>
<feature type="compositionally biased region" description="Basic and acidic residues" evidence="1">
    <location>
        <begin position="1340"/>
        <end position="1378"/>
    </location>
</feature>
<feature type="compositionally biased region" description="Basic and acidic residues" evidence="1">
    <location>
        <begin position="866"/>
        <end position="896"/>
    </location>
</feature>
<dbReference type="Pfam" id="PF15257">
    <property type="entry name" value="DUF4590"/>
    <property type="match status" value="1"/>
</dbReference>
<feature type="compositionally biased region" description="Basic and acidic residues" evidence="1">
    <location>
        <begin position="773"/>
        <end position="787"/>
    </location>
</feature>
<evidence type="ECO:0000313" key="4">
    <source>
        <dbReference type="RefSeq" id="XP_006831152.1"/>
    </source>
</evidence>
<feature type="region of interest" description="Disordered" evidence="1">
    <location>
        <begin position="151"/>
        <end position="180"/>
    </location>
</feature>
<feature type="compositionally biased region" description="Polar residues" evidence="1">
    <location>
        <begin position="343"/>
        <end position="367"/>
    </location>
</feature>
<feature type="compositionally biased region" description="Basic and acidic residues" evidence="1">
    <location>
        <begin position="1304"/>
        <end position="1318"/>
    </location>
</feature>
<evidence type="ECO:0000313" key="3">
    <source>
        <dbReference type="Proteomes" id="UP000504623"/>
    </source>
</evidence>
<organism evidence="3 4">
    <name type="scientific">Chrysochloris asiatica</name>
    <name type="common">Cape golden mole</name>
    <dbReference type="NCBI Taxonomy" id="185453"/>
    <lineage>
        <taxon>Eukaryota</taxon>
        <taxon>Metazoa</taxon>
        <taxon>Chordata</taxon>
        <taxon>Craniata</taxon>
        <taxon>Vertebrata</taxon>
        <taxon>Euteleostomi</taxon>
        <taxon>Mammalia</taxon>
        <taxon>Eutheria</taxon>
        <taxon>Afrotheria</taxon>
        <taxon>Chrysochloridae</taxon>
        <taxon>Chrysochlorinae</taxon>
        <taxon>Chrysochloris</taxon>
    </lineage>
</organism>
<feature type="region of interest" description="Disordered" evidence="1">
    <location>
        <begin position="1422"/>
        <end position="1458"/>
    </location>
</feature>
<dbReference type="InterPro" id="IPR048257">
    <property type="entry name" value="DUF4590"/>
</dbReference>
<feature type="compositionally biased region" description="Acidic residues" evidence="1">
    <location>
        <begin position="672"/>
        <end position="681"/>
    </location>
</feature>
<dbReference type="InterPro" id="IPR027962">
    <property type="entry name" value="ERICH3"/>
</dbReference>
<accession>A0A9B0WDJ6</accession>
<feature type="compositionally biased region" description="Basic and acidic residues" evidence="1">
    <location>
        <begin position="1473"/>
        <end position="1483"/>
    </location>
</feature>
<evidence type="ECO:0000256" key="1">
    <source>
        <dbReference type="SAM" id="MobiDB-lite"/>
    </source>
</evidence>
<feature type="compositionally biased region" description="Polar residues" evidence="1">
    <location>
        <begin position="1509"/>
        <end position="1518"/>
    </location>
</feature>